<reference evidence="2" key="1">
    <citation type="submission" date="2022-11" db="EMBL/GenBank/DDBJ databases">
        <authorList>
            <person name="Morgan W.R."/>
            <person name="Tartar A."/>
        </authorList>
    </citation>
    <scope>NUCLEOTIDE SEQUENCE</scope>
    <source>
        <strain evidence="2">ARSEF 373</strain>
    </source>
</reference>
<dbReference type="EMBL" id="DAKRPA010000035">
    <property type="protein sequence ID" value="DBA02144.1"/>
    <property type="molecule type" value="Genomic_DNA"/>
</dbReference>
<evidence type="ECO:0000313" key="3">
    <source>
        <dbReference type="Proteomes" id="UP001146120"/>
    </source>
</evidence>
<keyword evidence="3" id="KW-1185">Reference proteome</keyword>
<sequence length="699" mass="77588">MPALRSVCLGVLARWEALVRACVVDAPALVFQCIPNADKAVSVFFVYVMLQALALLWPLLGNVASVLGENMMTIITMPVSQAGCVLGLYASVVALIFGFGRAMWVLTWQSTDNFPQIRRLIASECRPQTVIFAAALPMLFILPSLMLVPFVCADDTDHGSVNELLPRHWHSAICQESYLRFISPKYPACIELLPSWRVALTGASTRAIVALGGSLLLIKMVGGLWFIEWIARHSNHQLTPLHRLAPAEWEFFGMALLIAAIAWSLTLTWQTRRSVGTYHGSQGTLNNLFGRLKYTFVLLQLALFVRGCVHPQMGFVHAQLELTIINILLPTIYVISFVMLRLIALSSLRAVAFSVPFATITGALIFNGTGVTNKPHSLVVLVVFLYIVGLRVVDHFEAVTTTVTRSTLHGVLHPVPPQGRAVTPGRRVAKVIVFAGILDTLSVTTQLSGFSILSVVQSKTQWYPDTTSVHYHSRDVISVHHTSAVKLHLGLANESASAMHIDEPDYATCGHRWHGLDLVDYSLIAQAAYFNPQSNDTSQFLETMFNPSLSVPVQVRMPPLNSKTGGKFDFYEVFFPSLNTSVVAVRGTDVWRFTDMIENHKMSLEPVSFAILSTIFPTIRIWPDITSSTIIELYHEVVSLLGLEHKYWYYRDLLKYVESIQDRQVVLTGHSLGGGFVQHGSFIDAVVVPHDRRLHLQPP</sequence>
<protein>
    <recommendedName>
        <fullName evidence="4">Fungal lipase-like domain-containing protein</fullName>
    </recommendedName>
</protein>
<feature type="transmembrane region" description="Helical" evidence="1">
    <location>
        <begin position="207"/>
        <end position="231"/>
    </location>
</feature>
<organism evidence="2 3">
    <name type="scientific">Lagenidium giganteum</name>
    <dbReference type="NCBI Taxonomy" id="4803"/>
    <lineage>
        <taxon>Eukaryota</taxon>
        <taxon>Sar</taxon>
        <taxon>Stramenopiles</taxon>
        <taxon>Oomycota</taxon>
        <taxon>Peronosporomycetes</taxon>
        <taxon>Pythiales</taxon>
        <taxon>Pythiaceae</taxon>
    </lineage>
</organism>
<comment type="caution">
    <text evidence="2">The sequence shown here is derived from an EMBL/GenBank/DDBJ whole genome shotgun (WGS) entry which is preliminary data.</text>
</comment>
<evidence type="ECO:0000256" key="1">
    <source>
        <dbReference type="SAM" id="Phobius"/>
    </source>
</evidence>
<gene>
    <name evidence="2" type="ORF">N0F65_004779</name>
</gene>
<dbReference type="Gene3D" id="3.40.50.1820">
    <property type="entry name" value="alpha/beta hydrolase"/>
    <property type="match status" value="1"/>
</dbReference>
<evidence type="ECO:0000313" key="2">
    <source>
        <dbReference type="EMBL" id="DBA02144.1"/>
    </source>
</evidence>
<feature type="transmembrane region" description="Helical" evidence="1">
    <location>
        <begin position="350"/>
        <end position="369"/>
    </location>
</feature>
<feature type="transmembrane region" description="Helical" evidence="1">
    <location>
        <begin position="324"/>
        <end position="343"/>
    </location>
</feature>
<feature type="transmembrane region" description="Helical" evidence="1">
    <location>
        <begin position="251"/>
        <end position="271"/>
    </location>
</feature>
<accession>A0AAV2Z9U9</accession>
<keyword evidence="1" id="KW-0472">Membrane</keyword>
<dbReference type="SUPFAM" id="SSF53474">
    <property type="entry name" value="alpha/beta-Hydrolases"/>
    <property type="match status" value="1"/>
</dbReference>
<dbReference type="InterPro" id="IPR029058">
    <property type="entry name" value="AB_hydrolase_fold"/>
</dbReference>
<keyword evidence="1" id="KW-0812">Transmembrane</keyword>
<feature type="transmembrane region" description="Helical" evidence="1">
    <location>
        <begin position="292"/>
        <end position="312"/>
    </location>
</feature>
<keyword evidence="1" id="KW-1133">Transmembrane helix</keyword>
<feature type="transmembrane region" description="Helical" evidence="1">
    <location>
        <begin position="45"/>
        <end position="67"/>
    </location>
</feature>
<reference evidence="2" key="2">
    <citation type="journal article" date="2023" name="Microbiol Resour">
        <title>Decontamination and Annotation of the Draft Genome Sequence of the Oomycete Lagenidium giganteum ARSEF 373.</title>
        <authorList>
            <person name="Morgan W.R."/>
            <person name="Tartar A."/>
        </authorList>
    </citation>
    <scope>NUCLEOTIDE SEQUENCE</scope>
    <source>
        <strain evidence="2">ARSEF 373</strain>
    </source>
</reference>
<dbReference type="AlphaFoldDB" id="A0AAV2Z9U9"/>
<proteinExistence type="predicted"/>
<name>A0AAV2Z9U9_9STRA</name>
<feature type="transmembrane region" description="Helical" evidence="1">
    <location>
        <begin position="375"/>
        <end position="393"/>
    </location>
</feature>
<feature type="transmembrane region" description="Helical" evidence="1">
    <location>
        <begin position="79"/>
        <end position="100"/>
    </location>
</feature>
<dbReference type="Proteomes" id="UP001146120">
    <property type="component" value="Unassembled WGS sequence"/>
</dbReference>
<evidence type="ECO:0008006" key="4">
    <source>
        <dbReference type="Google" id="ProtNLM"/>
    </source>
</evidence>
<feature type="transmembrane region" description="Helical" evidence="1">
    <location>
        <begin position="130"/>
        <end position="152"/>
    </location>
</feature>